<dbReference type="PANTHER" id="PTHR38787">
    <property type="entry name" value="REGULATORY P DOMAIN-CONTAINING PROTEIN"/>
    <property type="match status" value="1"/>
</dbReference>
<dbReference type="NCBIfam" id="TIGR04183">
    <property type="entry name" value="Por_Secre_tail"/>
    <property type="match status" value="1"/>
</dbReference>
<dbReference type="InterPro" id="IPR027589">
    <property type="entry name" value="Choice_anch_B"/>
</dbReference>
<accession>H6RHW1</accession>
<organism evidence="3">
    <name type="scientific">uncultured Flavobacteriia bacterium</name>
    <dbReference type="NCBI Taxonomy" id="212695"/>
    <lineage>
        <taxon>Bacteria</taxon>
        <taxon>Pseudomonadati</taxon>
        <taxon>Bacteroidota</taxon>
        <taxon>Flavobacteriia</taxon>
        <taxon>environmental samples</taxon>
    </lineage>
</organism>
<gene>
    <name evidence="3" type="ORF">VIS_S3DIC30023</name>
</gene>
<dbReference type="GO" id="GO:0005576">
    <property type="term" value="C:extracellular region"/>
    <property type="evidence" value="ECO:0007669"/>
    <property type="project" value="TreeGrafter"/>
</dbReference>
<evidence type="ECO:0000256" key="1">
    <source>
        <dbReference type="SAM" id="SignalP"/>
    </source>
</evidence>
<dbReference type="Pfam" id="PF18962">
    <property type="entry name" value="Por_Secre_tail"/>
    <property type="match status" value="1"/>
</dbReference>
<feature type="domain" description="Secretion system C-terminal sorting" evidence="2">
    <location>
        <begin position="401"/>
        <end position="469"/>
    </location>
</feature>
<dbReference type="InterPro" id="IPR026444">
    <property type="entry name" value="Secre_tail"/>
</dbReference>
<dbReference type="NCBIfam" id="TIGR04312">
    <property type="entry name" value="choice_anch_B"/>
    <property type="match status" value="1"/>
</dbReference>
<feature type="chain" id="PRO_5003606884" description="Secretion system C-terminal sorting domain-containing protein" evidence="1">
    <location>
        <begin position="20"/>
        <end position="470"/>
    </location>
</feature>
<dbReference type="EMBL" id="FO117613">
    <property type="protein sequence ID" value="CCG00622.1"/>
    <property type="molecule type" value="Genomic_DNA"/>
</dbReference>
<keyword evidence="1" id="KW-0732">Signal</keyword>
<reference evidence="3" key="1">
    <citation type="journal article" date="2012" name="Environ. Microbiol.">
        <title>Genomic content of uncultured Bacteroidetes from contrasting oceanic provinces in the North Atlantic Ocean.</title>
        <authorList>
            <person name="Gomez-Pereira P.R."/>
            <person name="Schuler M."/>
            <person name="Fuchs B.M."/>
            <person name="Bennke C."/>
            <person name="Teeling H."/>
            <person name="Waldmann J."/>
            <person name="Richter M."/>
            <person name="Barbe V."/>
            <person name="Bataille E."/>
            <person name="Glockner F.O."/>
            <person name="Amann R."/>
        </authorList>
    </citation>
    <scope>NUCLEOTIDE SEQUENCE</scope>
</reference>
<dbReference type="AlphaFoldDB" id="H6RHW1"/>
<name>H6RHW1_9BACT</name>
<feature type="signal peptide" evidence="1">
    <location>
        <begin position="1"/>
        <end position="19"/>
    </location>
</feature>
<evidence type="ECO:0000259" key="2">
    <source>
        <dbReference type="Pfam" id="PF18962"/>
    </source>
</evidence>
<proteinExistence type="predicted"/>
<dbReference type="PANTHER" id="PTHR38787:SF3">
    <property type="entry name" value="REGULATORY P DOMAIN-CONTAINING PROTEIN"/>
    <property type="match status" value="1"/>
</dbReference>
<evidence type="ECO:0000313" key="3">
    <source>
        <dbReference type="EMBL" id="CCG00622.1"/>
    </source>
</evidence>
<sequence length="470" mass="51659">MKNKILLSIALSVTLFTFAQTPCENGYALNYPCDGYDLQSHISLAEMGASDGNDSWGWTDPNTGTEYALVGLNNGTAFIDLSDPINPVYLGKLPTHTSPSIWRDIKVYQNHAFVVSEAGGHGMQVFDLTRLRDVPNPPETFTEDAHYSGFGGSHNIVINEETGFAFSVGDDTFGGGAHFINIQDPLNPVAAGGYAAGGYTHDAQVIIYDGPDSDYTGKEIFFGSNADHVEIVDVTDKNNPIQITAFTYSGTGYTHQSWLTEDRNYMLLGDEGDEFDFGFNTRTIVINVSDLDNIVLHMEYEGETSSVDHNGYVIGDKYYLANYSSGLRVVDISDIENGIMTASNYFDTYPSNNNANYAGSWNVFPFFESGNIVISGENGFTLVRDNSSLGNSDADIENFNLYPNPAKNKLKVNSKNEPLKQIEVFNVLGQRILNLNFSSSLSENIDISTLNTGMYLVKINNLTTKRLIVK</sequence>
<protein>
    <recommendedName>
        <fullName evidence="2">Secretion system C-terminal sorting domain-containing protein</fullName>
    </recommendedName>
</protein>
<reference evidence="3" key="2">
    <citation type="submission" date="2012-02" db="EMBL/GenBank/DDBJ databases">
        <authorList>
            <person name="Genoscope - CEA"/>
        </authorList>
    </citation>
    <scope>NUCLEOTIDE SEQUENCE</scope>
</reference>